<keyword evidence="1" id="KW-0812">Transmembrane</keyword>
<dbReference type="EMBL" id="LT607756">
    <property type="protein sequence ID" value="SCG86854.1"/>
    <property type="molecule type" value="Genomic_DNA"/>
</dbReference>
<evidence type="ECO:0000256" key="1">
    <source>
        <dbReference type="SAM" id="Phobius"/>
    </source>
</evidence>
<feature type="transmembrane region" description="Helical" evidence="1">
    <location>
        <begin position="72"/>
        <end position="90"/>
    </location>
</feature>
<dbReference type="Proteomes" id="UP000094707">
    <property type="component" value="Chromosome I"/>
</dbReference>
<dbReference type="KEGG" id="mcub:MCBB_2316"/>
<feature type="transmembrane region" description="Helical" evidence="1">
    <location>
        <begin position="7"/>
        <end position="32"/>
    </location>
</feature>
<dbReference type="GeneID" id="30413149"/>
<sequence length="252" mass="27177">MRFHPAISITLGVIISLILYLISISVFGVIGWVGAFQAIQGASWFGTFLLIISYTLGGFIATYFTKEKKIQYALYDGIFILLIFGILTVPNSSLDVITSLLLLFSYGTLLLLLAVMGGMFGQMVDEKFKGFSPILAIIAGSIAGYSCLVLLSLLTGQAPDSYSLDLVNIAVGVISFVIGGFLSVFLAKEKKIQNGIYAGLTILAIIIGVGLIQMLTGHWPVYIHMVTFVGYVISAVIGAYLGIKQPKIKKEK</sequence>
<keyword evidence="1" id="KW-0472">Membrane</keyword>
<feature type="transmembrane region" description="Helical" evidence="1">
    <location>
        <begin position="194"/>
        <end position="215"/>
    </location>
</feature>
<protein>
    <submittedName>
        <fullName evidence="2">Region of a membrane-bound protein predicted to be embedded in the membrane</fullName>
    </submittedName>
</protein>
<dbReference type="AlphaFoldDB" id="A0A1D3L5F3"/>
<gene>
    <name evidence="2" type="ORF">MCBB_2316</name>
</gene>
<dbReference type="OrthoDB" id="385732at2157"/>
<feature type="transmembrane region" description="Helical" evidence="1">
    <location>
        <begin position="44"/>
        <end position="65"/>
    </location>
</feature>
<evidence type="ECO:0000313" key="3">
    <source>
        <dbReference type="Proteomes" id="UP000094707"/>
    </source>
</evidence>
<organism evidence="2 3">
    <name type="scientific">Methanobacterium congolense</name>
    <dbReference type="NCBI Taxonomy" id="118062"/>
    <lineage>
        <taxon>Archaea</taxon>
        <taxon>Methanobacteriati</taxon>
        <taxon>Methanobacteriota</taxon>
        <taxon>Methanomada group</taxon>
        <taxon>Methanobacteria</taxon>
        <taxon>Methanobacteriales</taxon>
        <taxon>Methanobacteriaceae</taxon>
        <taxon>Methanobacterium</taxon>
    </lineage>
</organism>
<evidence type="ECO:0000313" key="2">
    <source>
        <dbReference type="EMBL" id="SCG86854.1"/>
    </source>
</evidence>
<keyword evidence="1" id="KW-1133">Transmembrane helix</keyword>
<feature type="transmembrane region" description="Helical" evidence="1">
    <location>
        <begin position="96"/>
        <end position="121"/>
    </location>
</feature>
<dbReference type="RefSeq" id="WP_071907876.1">
    <property type="nucleotide sequence ID" value="NZ_LT607756.1"/>
</dbReference>
<feature type="transmembrane region" description="Helical" evidence="1">
    <location>
        <begin position="166"/>
        <end position="187"/>
    </location>
</feature>
<name>A0A1D3L5F3_9EURY</name>
<feature type="transmembrane region" description="Helical" evidence="1">
    <location>
        <begin position="221"/>
        <end position="243"/>
    </location>
</feature>
<reference evidence="2 3" key="1">
    <citation type="submission" date="2016-08" db="EMBL/GenBank/DDBJ databases">
        <authorList>
            <person name="Seilhamer J.J."/>
        </authorList>
    </citation>
    <scope>NUCLEOTIDE SEQUENCE [LARGE SCALE GENOMIC DNA]</scope>
    <source>
        <strain evidence="2">Buetzberg</strain>
    </source>
</reference>
<proteinExistence type="predicted"/>
<keyword evidence="3" id="KW-1185">Reference proteome</keyword>
<accession>A0A1D3L5F3</accession>
<feature type="transmembrane region" description="Helical" evidence="1">
    <location>
        <begin position="133"/>
        <end position="154"/>
    </location>
</feature>